<dbReference type="Proteomes" id="UP000290204">
    <property type="component" value="Unassembled WGS sequence"/>
</dbReference>
<dbReference type="RefSeq" id="WP_129130607.1">
    <property type="nucleotide sequence ID" value="NZ_SDHW01000002.1"/>
</dbReference>
<dbReference type="AlphaFoldDB" id="A0A4Q1CJ28"/>
<reference evidence="2 3" key="1">
    <citation type="submission" date="2019-01" db="EMBL/GenBank/DDBJ databases">
        <title>Lacibacter sp. strain TTM-7.</title>
        <authorList>
            <person name="Chen W.-M."/>
        </authorList>
    </citation>
    <scope>NUCLEOTIDE SEQUENCE [LARGE SCALE GENOMIC DNA]</scope>
    <source>
        <strain evidence="2 3">TTM-7</strain>
    </source>
</reference>
<keyword evidence="3" id="KW-1185">Reference proteome</keyword>
<evidence type="ECO:0000313" key="3">
    <source>
        <dbReference type="Proteomes" id="UP000290204"/>
    </source>
</evidence>
<gene>
    <name evidence="2" type="ORF">ESA94_09285</name>
</gene>
<dbReference type="OrthoDB" id="9839503at2"/>
<keyword evidence="1" id="KW-0472">Membrane</keyword>
<proteinExistence type="predicted"/>
<keyword evidence="1" id="KW-1133">Transmembrane helix</keyword>
<feature type="transmembrane region" description="Helical" evidence="1">
    <location>
        <begin position="39"/>
        <end position="59"/>
    </location>
</feature>
<feature type="transmembrane region" description="Helical" evidence="1">
    <location>
        <begin position="7"/>
        <end position="27"/>
    </location>
</feature>
<feature type="transmembrane region" description="Helical" evidence="1">
    <location>
        <begin position="101"/>
        <end position="120"/>
    </location>
</feature>
<sequence>MLSRLQSISIFYAAALLLFTFYWAHYYPTYSGHTKGEELFTALVVFVFLTFFYFLVLQLTVERNNWALALFLPLINAIVTFLITVVVLWLGSLDGNPKEDILIFGVTYTLLSATAGLVLWNK</sequence>
<evidence type="ECO:0000313" key="2">
    <source>
        <dbReference type="EMBL" id="RXK60646.1"/>
    </source>
</evidence>
<feature type="transmembrane region" description="Helical" evidence="1">
    <location>
        <begin position="66"/>
        <end position="89"/>
    </location>
</feature>
<dbReference type="EMBL" id="SDHW01000002">
    <property type="protein sequence ID" value="RXK60646.1"/>
    <property type="molecule type" value="Genomic_DNA"/>
</dbReference>
<accession>A0A4Q1CJ28</accession>
<keyword evidence="1" id="KW-0812">Transmembrane</keyword>
<evidence type="ECO:0000256" key="1">
    <source>
        <dbReference type="SAM" id="Phobius"/>
    </source>
</evidence>
<protein>
    <submittedName>
        <fullName evidence="2">Uncharacterized protein</fullName>
    </submittedName>
</protein>
<name>A0A4Q1CJ28_9BACT</name>
<comment type="caution">
    <text evidence="2">The sequence shown here is derived from an EMBL/GenBank/DDBJ whole genome shotgun (WGS) entry which is preliminary data.</text>
</comment>
<organism evidence="2 3">
    <name type="scientific">Lacibacter luteus</name>
    <dbReference type="NCBI Taxonomy" id="2508719"/>
    <lineage>
        <taxon>Bacteria</taxon>
        <taxon>Pseudomonadati</taxon>
        <taxon>Bacteroidota</taxon>
        <taxon>Chitinophagia</taxon>
        <taxon>Chitinophagales</taxon>
        <taxon>Chitinophagaceae</taxon>
        <taxon>Lacibacter</taxon>
    </lineage>
</organism>